<name>A0ABT9HT53_9SPHN</name>
<dbReference type="PANTHER" id="PTHR32182:SF22">
    <property type="entry name" value="ATP-DEPENDENT ENDONUCLEASE, OLD FAMILY-RELATED"/>
    <property type="match status" value="1"/>
</dbReference>
<dbReference type="InterPro" id="IPR027417">
    <property type="entry name" value="P-loop_NTPase"/>
</dbReference>
<sequence length="765" mass="85918">MRIANLKALNCAGILANRSASDASLNLRKYNLVYGFNGSGKSTLSRILAALELGSGAAKLPEGATFQIAFENGQIATSGEEFDAFSKHVVVFNNDYIDRNLRWAEGLVSPVFFIGSKQADASRELEKREAERGEWLKKKDQLGELHRTKEKSFGTFKRERAKLIASSLHLANRRYEAPALMQDFQTWRDESLKSLSADELKAAQETCRAETPMPELSPLTVNVERVGSAYNFVRSLCEQSISMIALEELQRHPDMLMWLKQGLEYHVANDLDECLFCGNRLTSDRRSTLDAALDEKVDKFIGQLTQSKARLAQLITDLEATRDALHRRAEFVGELQERASTSRTEYEEALALLISMLRSLERTLDQKIASPAQASETSALESEKAVKTASEKLIMAVASYNRVVERHNAIRAEFAQHKSAAEVSVRKHFIADAIEEIRGHVTEVADAQKDYEEAVTKIAELDVDIAAFQTQIREHGPAANVINALIEAYLGHGELKIHPIDEGYELLRHSRPIEGTPSEGEKTAIAISYFLSSIESDGKNLKDMIVVVDDPVSSLDTKALNYACALIRSRLATASQVIILTHNLQCMNEFKKAWKNRARPRDGKDPTATFLYLDVKKEGPDGERQSHFMEMSRLLREYDSEYHFLFKHVIDFALSEADYHDHSYMMPNVMRRVLDVFLAFKCPGSSGLPGQLDQLCSDHKDLDRDRLTGLERLAQVESHSDNLDDLLSFSSMTIEETKGAASLLLEMIETVDPNHLRSVKRLCRD</sequence>
<keyword evidence="1" id="KW-0175">Coiled coil</keyword>
<reference evidence="3 4" key="1">
    <citation type="submission" date="2023-08" db="EMBL/GenBank/DDBJ databases">
        <title>genomic of G39.</title>
        <authorList>
            <person name="Wang Y."/>
        </authorList>
    </citation>
    <scope>NUCLEOTIDE SEQUENCE [LARGE SCALE GENOMIC DNA]</scope>
    <source>
        <strain evidence="3 4">G39</strain>
    </source>
</reference>
<evidence type="ECO:0000259" key="2">
    <source>
        <dbReference type="Pfam" id="PF13166"/>
    </source>
</evidence>
<evidence type="ECO:0000256" key="1">
    <source>
        <dbReference type="SAM" id="Coils"/>
    </source>
</evidence>
<proteinExistence type="predicted"/>
<comment type="caution">
    <text evidence="3">The sequence shown here is derived from an EMBL/GenBank/DDBJ whole genome shotgun (WGS) entry which is preliminary data.</text>
</comment>
<evidence type="ECO:0000313" key="4">
    <source>
        <dbReference type="Proteomes" id="UP001240639"/>
    </source>
</evidence>
<protein>
    <submittedName>
        <fullName evidence="3">AAA family ATPase</fullName>
    </submittedName>
</protein>
<dbReference type="EMBL" id="JAVAIM010000003">
    <property type="protein sequence ID" value="MDP4576339.1"/>
    <property type="molecule type" value="Genomic_DNA"/>
</dbReference>
<dbReference type="Gene3D" id="3.40.50.300">
    <property type="entry name" value="P-loop containing nucleotide triphosphate hydrolases"/>
    <property type="match status" value="1"/>
</dbReference>
<organism evidence="3 4">
    <name type="scientific">Qipengyuania profundimaris</name>
    <dbReference type="NCBI Taxonomy" id="3067652"/>
    <lineage>
        <taxon>Bacteria</taxon>
        <taxon>Pseudomonadati</taxon>
        <taxon>Pseudomonadota</taxon>
        <taxon>Alphaproteobacteria</taxon>
        <taxon>Sphingomonadales</taxon>
        <taxon>Erythrobacteraceae</taxon>
        <taxon>Qipengyuania</taxon>
    </lineage>
</organism>
<evidence type="ECO:0000313" key="3">
    <source>
        <dbReference type="EMBL" id="MDP4576339.1"/>
    </source>
</evidence>
<accession>A0ABT9HT53</accession>
<gene>
    <name evidence="3" type="ORF">Q9K02_14450</name>
</gene>
<dbReference type="SUPFAM" id="SSF52540">
    <property type="entry name" value="P-loop containing nucleoside triphosphate hydrolases"/>
    <property type="match status" value="1"/>
</dbReference>
<dbReference type="PANTHER" id="PTHR32182">
    <property type="entry name" value="DNA REPLICATION AND REPAIR PROTEIN RECF"/>
    <property type="match status" value="1"/>
</dbReference>
<keyword evidence="4" id="KW-1185">Reference proteome</keyword>
<feature type="domain" description="Protein CR006 P-loop" evidence="2">
    <location>
        <begin position="23"/>
        <end position="744"/>
    </location>
</feature>
<dbReference type="Pfam" id="PF13166">
    <property type="entry name" value="AAA_13"/>
    <property type="match status" value="1"/>
</dbReference>
<dbReference type="RefSeq" id="WP_305933582.1">
    <property type="nucleotide sequence ID" value="NZ_JAVAIM010000003.1"/>
</dbReference>
<feature type="coiled-coil region" evidence="1">
    <location>
        <begin position="308"/>
        <end position="363"/>
    </location>
</feature>
<dbReference type="InterPro" id="IPR026866">
    <property type="entry name" value="CR006_AAA"/>
</dbReference>
<dbReference type="Proteomes" id="UP001240639">
    <property type="component" value="Unassembled WGS sequence"/>
</dbReference>